<dbReference type="Proteomes" id="UP000215155">
    <property type="component" value="Unassembled WGS sequence"/>
</dbReference>
<dbReference type="RefSeq" id="WP_089542902.1">
    <property type="nucleotide sequence ID" value="NZ_NMPZ01000002.1"/>
</dbReference>
<keyword evidence="3" id="KW-0540">Nuclease</keyword>
<dbReference type="GO" id="GO:0004519">
    <property type="term" value="F:endonuclease activity"/>
    <property type="evidence" value="ECO:0007669"/>
    <property type="project" value="UniProtKB-KW"/>
</dbReference>
<keyword evidence="1" id="KW-0732">Signal</keyword>
<dbReference type="Pfam" id="PF19580">
    <property type="entry name" value="Exo_endo_phos_3"/>
    <property type="match status" value="1"/>
</dbReference>
<dbReference type="EMBL" id="NMPZ01000002">
    <property type="protein sequence ID" value="OXL45105.1"/>
    <property type="molecule type" value="Genomic_DNA"/>
</dbReference>
<dbReference type="SUPFAM" id="SSF56219">
    <property type="entry name" value="DNase I-like"/>
    <property type="match status" value="1"/>
</dbReference>
<feature type="signal peptide" evidence="1">
    <location>
        <begin position="1"/>
        <end position="20"/>
    </location>
</feature>
<feature type="domain" description="Endonuclease/exonuclease/phosphatase" evidence="2">
    <location>
        <begin position="37"/>
        <end position="352"/>
    </location>
</feature>
<keyword evidence="3" id="KW-0378">Hydrolase</keyword>
<dbReference type="InterPro" id="IPR005135">
    <property type="entry name" value="Endo/exonuclease/phosphatase"/>
</dbReference>
<name>A0AA91YXZ2_9BACT</name>
<dbReference type="InterPro" id="IPR036691">
    <property type="entry name" value="Endo/exonu/phosph_ase_sf"/>
</dbReference>
<evidence type="ECO:0000259" key="2">
    <source>
        <dbReference type="Pfam" id="PF19580"/>
    </source>
</evidence>
<reference evidence="3 4" key="1">
    <citation type="submission" date="2017-07" db="EMBL/GenBank/DDBJ databases">
        <title>Draft genome sequence of Prevotella copri isolated from the gut of healthy adult Indian.</title>
        <authorList>
            <person name="Das B."/>
            <person name="Bag S."/>
            <person name="Ghosh T.S."/>
        </authorList>
    </citation>
    <scope>NUCLEOTIDE SEQUENCE [LARGE SCALE GENOMIC DNA]</scope>
    <source>
        <strain evidence="3 4">Indica</strain>
    </source>
</reference>
<dbReference type="Gene3D" id="3.60.10.10">
    <property type="entry name" value="Endonuclease/exonuclease/phosphatase"/>
    <property type="match status" value="1"/>
</dbReference>
<evidence type="ECO:0000313" key="4">
    <source>
        <dbReference type="Proteomes" id="UP000215155"/>
    </source>
</evidence>
<dbReference type="AlphaFoldDB" id="A0AA91YXZ2"/>
<proteinExistence type="predicted"/>
<dbReference type="PANTHER" id="PTHR42834">
    <property type="entry name" value="ENDONUCLEASE/EXONUCLEASE/PHOSPHATASE FAMILY PROTEIN (AFU_ORTHOLOGUE AFUA_3G09210)"/>
    <property type="match status" value="1"/>
</dbReference>
<evidence type="ECO:0000256" key="1">
    <source>
        <dbReference type="SAM" id="SignalP"/>
    </source>
</evidence>
<protein>
    <submittedName>
        <fullName evidence="3">Endonuclease</fullName>
    </submittedName>
</protein>
<comment type="caution">
    <text evidence="3">The sequence shown here is derived from an EMBL/GenBank/DDBJ whole genome shotgun (WGS) entry which is preliminary data.</text>
</comment>
<organism evidence="3 4">
    <name type="scientific">Segatella copri</name>
    <dbReference type="NCBI Taxonomy" id="165179"/>
    <lineage>
        <taxon>Bacteria</taxon>
        <taxon>Pseudomonadati</taxon>
        <taxon>Bacteroidota</taxon>
        <taxon>Bacteroidia</taxon>
        <taxon>Bacteroidales</taxon>
        <taxon>Prevotellaceae</taxon>
        <taxon>Segatella</taxon>
    </lineage>
</organism>
<sequence>MKRQMLLLAALLMVGLGAWAQKAEQKFNPKKFQVFAVGFYNQENLFDTCHDVGKNDYEYLPAKGWDSEKYTSKLKNMSRTLADMGTDVLPDAGCAFIGLAEVENANVLRDLTAQPPLKARNMQFCHIEGPDKRGIDCALLYNPALFTVKNVKLVPYVQELAKDSAFYTRGFLTVRGEMAGDDVAVIVCHWPSRFSDSFYRESGARQTKAVKDSLLRLNPEMKVFVMGDMNDDPTNKSMHEVLRAQPEISEVGEGDMYNPWYNILAKEEKGTLYYRGKWNLFDQIVLTPNLLNRDGKKKGYHSLKYWNHQVFRRDYLIQQEGRYQGAPLRTKAGGKWLNGYSDHLPVVLYLVKKK</sequence>
<dbReference type="PANTHER" id="PTHR42834:SF1">
    <property type="entry name" value="ENDONUCLEASE_EXONUCLEASE_PHOSPHATASE FAMILY PROTEIN (AFU_ORTHOLOGUE AFUA_3G09210)"/>
    <property type="match status" value="1"/>
</dbReference>
<keyword evidence="3" id="KW-0255">Endonuclease</keyword>
<gene>
    <name evidence="3" type="ORF">CFT61_02455</name>
</gene>
<feature type="chain" id="PRO_5041687926" evidence="1">
    <location>
        <begin position="21"/>
        <end position="354"/>
    </location>
</feature>
<accession>A0AA91YXZ2</accession>
<evidence type="ECO:0000313" key="3">
    <source>
        <dbReference type="EMBL" id="OXL45105.1"/>
    </source>
</evidence>